<organism evidence="6 7">
    <name type="scientific">Chenopodium quinoa</name>
    <name type="common">Quinoa</name>
    <dbReference type="NCBI Taxonomy" id="63459"/>
    <lineage>
        <taxon>Eukaryota</taxon>
        <taxon>Viridiplantae</taxon>
        <taxon>Streptophyta</taxon>
        <taxon>Embryophyta</taxon>
        <taxon>Tracheophyta</taxon>
        <taxon>Spermatophyta</taxon>
        <taxon>Magnoliopsida</taxon>
        <taxon>eudicotyledons</taxon>
        <taxon>Gunneridae</taxon>
        <taxon>Pentapetalae</taxon>
        <taxon>Caryophyllales</taxon>
        <taxon>Chenopodiaceae</taxon>
        <taxon>Chenopodioideae</taxon>
        <taxon>Atripliceae</taxon>
        <taxon>Chenopodium</taxon>
    </lineage>
</organism>
<dbReference type="Gramene" id="AUR62001660-RA">
    <property type="protein sequence ID" value="AUR62001660-RA:cds"/>
    <property type="gene ID" value="AUR62001660"/>
</dbReference>
<dbReference type="InterPro" id="IPR046849">
    <property type="entry name" value="E2_motif"/>
</dbReference>
<dbReference type="GO" id="GO:2001070">
    <property type="term" value="F:starch binding"/>
    <property type="evidence" value="ECO:0007669"/>
    <property type="project" value="InterPro"/>
</dbReference>
<dbReference type="InterPro" id="IPR046960">
    <property type="entry name" value="PPR_At4g14850-like_plant"/>
</dbReference>
<keyword evidence="2" id="KW-0677">Repeat</keyword>
<dbReference type="Gene3D" id="1.25.40.10">
    <property type="entry name" value="Tetratricopeptide repeat domain"/>
    <property type="match status" value="3"/>
</dbReference>
<evidence type="ECO:0000256" key="2">
    <source>
        <dbReference type="ARBA" id="ARBA00022737"/>
    </source>
</evidence>
<feature type="repeat" description="PPR" evidence="3">
    <location>
        <begin position="76"/>
        <end position="106"/>
    </location>
</feature>
<dbReference type="Gene3D" id="2.60.40.10">
    <property type="entry name" value="Immunoglobulins"/>
    <property type="match status" value="1"/>
</dbReference>
<dbReference type="GO" id="GO:0009451">
    <property type="term" value="P:RNA modification"/>
    <property type="evidence" value="ECO:0007669"/>
    <property type="project" value="InterPro"/>
</dbReference>
<dbReference type="InterPro" id="IPR013784">
    <property type="entry name" value="Carb-bd-like_fold"/>
</dbReference>
<dbReference type="EnsemblPlants" id="AUR62001660-RA">
    <property type="protein sequence ID" value="AUR62001660-RA:cds"/>
    <property type="gene ID" value="AUR62001660"/>
</dbReference>
<dbReference type="InterPro" id="IPR002044">
    <property type="entry name" value="CBM20"/>
</dbReference>
<dbReference type="InterPro" id="IPR002885">
    <property type="entry name" value="PPR_rpt"/>
</dbReference>
<evidence type="ECO:0000313" key="6">
    <source>
        <dbReference type="EnsemblPlants" id="AUR62001660-RA:cds"/>
    </source>
</evidence>
<feature type="domain" description="CBM20" evidence="5">
    <location>
        <begin position="392"/>
        <end position="494"/>
    </location>
</feature>
<dbReference type="NCBIfam" id="TIGR00756">
    <property type="entry name" value="PPR"/>
    <property type="match status" value="3"/>
</dbReference>
<dbReference type="GO" id="GO:0003723">
    <property type="term" value="F:RNA binding"/>
    <property type="evidence" value="ECO:0007669"/>
    <property type="project" value="InterPro"/>
</dbReference>
<evidence type="ECO:0000256" key="3">
    <source>
        <dbReference type="PROSITE-ProRule" id="PRU00708"/>
    </source>
</evidence>
<dbReference type="PROSITE" id="PS51166">
    <property type="entry name" value="CBM20"/>
    <property type="match status" value="1"/>
</dbReference>
<dbReference type="Pfam" id="PF14432">
    <property type="entry name" value="DYW_deaminase"/>
    <property type="match status" value="1"/>
</dbReference>
<dbReference type="Pfam" id="PF13041">
    <property type="entry name" value="PPR_2"/>
    <property type="match status" value="1"/>
</dbReference>
<reference evidence="6" key="1">
    <citation type="journal article" date="2017" name="Nature">
        <title>The genome of Chenopodium quinoa.</title>
        <authorList>
            <person name="Jarvis D.E."/>
            <person name="Ho Y.S."/>
            <person name="Lightfoot D.J."/>
            <person name="Schmoeckel S.M."/>
            <person name="Li B."/>
            <person name="Borm T.J.A."/>
            <person name="Ohyanagi H."/>
            <person name="Mineta K."/>
            <person name="Michell C.T."/>
            <person name="Saber N."/>
            <person name="Kharbatia N.M."/>
            <person name="Rupper R.R."/>
            <person name="Sharp A.R."/>
            <person name="Dally N."/>
            <person name="Boughton B.A."/>
            <person name="Woo Y.H."/>
            <person name="Gao G."/>
            <person name="Schijlen E.G.W.M."/>
            <person name="Guo X."/>
            <person name="Momin A.A."/>
            <person name="Negrao S."/>
            <person name="Al-Babili S."/>
            <person name="Gehring C."/>
            <person name="Roessner U."/>
            <person name="Jung C."/>
            <person name="Murphy K."/>
            <person name="Arold S.T."/>
            <person name="Gojobori T."/>
            <person name="van der Linden C.G."/>
            <person name="van Loo E.N."/>
            <person name="Jellen E.N."/>
            <person name="Maughan P.J."/>
            <person name="Tester M."/>
        </authorList>
    </citation>
    <scope>NUCLEOTIDE SEQUENCE [LARGE SCALE GENOMIC DNA]</scope>
    <source>
        <strain evidence="6">cv. PI 614886</strain>
    </source>
</reference>
<dbReference type="Pfam" id="PF20431">
    <property type="entry name" value="E_motif"/>
    <property type="match status" value="1"/>
</dbReference>
<dbReference type="PROSITE" id="PS51375">
    <property type="entry name" value="PPR"/>
    <property type="match status" value="4"/>
</dbReference>
<name>A0A803KRK3_CHEQI</name>
<dbReference type="Pfam" id="PF01535">
    <property type="entry name" value="PPR"/>
    <property type="match status" value="2"/>
</dbReference>
<dbReference type="GO" id="GO:0008270">
    <property type="term" value="F:zinc ion binding"/>
    <property type="evidence" value="ECO:0007669"/>
    <property type="project" value="InterPro"/>
</dbReference>
<dbReference type="AlphaFoldDB" id="A0A803KRK3"/>
<feature type="repeat" description="PPR" evidence="3">
    <location>
        <begin position="244"/>
        <end position="278"/>
    </location>
</feature>
<dbReference type="InterPro" id="IPR032867">
    <property type="entry name" value="DYW_dom"/>
</dbReference>
<dbReference type="InterPro" id="IPR011990">
    <property type="entry name" value="TPR-like_helical_dom_sf"/>
</dbReference>
<feature type="repeat" description="PPR" evidence="3">
    <location>
        <begin position="107"/>
        <end position="141"/>
    </location>
</feature>
<accession>A0A803KRK3</accession>
<proteinExistence type="inferred from homology"/>
<dbReference type="InterPro" id="IPR046848">
    <property type="entry name" value="E_motif"/>
</dbReference>
<dbReference type="Proteomes" id="UP000596660">
    <property type="component" value="Unplaced"/>
</dbReference>
<evidence type="ECO:0000259" key="5">
    <source>
        <dbReference type="PROSITE" id="PS51166"/>
    </source>
</evidence>
<reference evidence="6" key="2">
    <citation type="submission" date="2021-03" db="UniProtKB">
        <authorList>
            <consortium name="EnsemblPlants"/>
        </authorList>
    </citation>
    <scope>IDENTIFICATION</scope>
</reference>
<dbReference type="Pfam" id="PF20430">
    <property type="entry name" value="Eplus_motif"/>
    <property type="match status" value="1"/>
</dbReference>
<evidence type="ECO:0000313" key="7">
    <source>
        <dbReference type="Proteomes" id="UP000596660"/>
    </source>
</evidence>
<dbReference type="SMART" id="SM01065">
    <property type="entry name" value="CBM_2"/>
    <property type="match status" value="1"/>
</dbReference>
<sequence>MPFRDIAAWNALISAYEQNEKSKEALNIFQQLLADKSSKPNEVTLVCALSACAQLGAADMGSWIHVYIEKQCIKLNSYLCTSLIDMYSKCGDLERALDVFNSVKKKDVFTWSAMIAGHAMHGRGRAAIDIFSRMQDAGVKPNAVTLINVLSACSHAGLLEEGRFFFNEMQPLYGIKPQAEHYSCMIDILGRAGYFSEAMDLIKKMEAPYTASVWLSLLGACCLHANVSLAELAASRLLRLEPKNDGAYVLLSNVYAKSGNWDKVAKLRKLMKDSGLKKEAGCSSIEVNGTVDEFLVADNSHPMAREIYAKLDEIVSKLKTDGYVLNEPHILQVGDEESMKEQALYVHSEKLAIAFGLLCLAPPQPIRIVKNLRVCGDCHSFAKIVGVGAETTELYKSVCVKFQLEKECQFGDQILLVGDDPILGSWNPSDAIPFDWSEGHIWSLFLELPVGKPIQYKVLLKNSMGEVMWQPGPDRNFEAWETKNVITVTEEWDNAEAHKISEEQQAIEENEELMRNTLEEPSLPDSDRKAPRKEVAVGEGFERQAKADKNSAELGEEGNLVPLDEGPVLVPGLTQLSSSKEEYA</sequence>
<dbReference type="SUPFAM" id="SSF49452">
    <property type="entry name" value="Starch-binding domain-like"/>
    <property type="match status" value="1"/>
</dbReference>
<evidence type="ECO:0000256" key="1">
    <source>
        <dbReference type="ARBA" id="ARBA00006643"/>
    </source>
</evidence>
<dbReference type="PANTHER" id="PTHR47926:SF452">
    <property type="entry name" value="PENTATRICOPEPTIDE REPEAT-CONTAINING PROTEIN"/>
    <property type="match status" value="1"/>
</dbReference>
<protein>
    <recommendedName>
        <fullName evidence="5">CBM20 domain-containing protein</fullName>
    </recommendedName>
</protein>
<dbReference type="PANTHER" id="PTHR47926">
    <property type="entry name" value="PENTATRICOPEPTIDE REPEAT-CONTAINING PROTEIN"/>
    <property type="match status" value="1"/>
</dbReference>
<dbReference type="FunFam" id="1.25.40.10:FF:002144">
    <property type="entry name" value="Pentatricopeptide repeat-containing protein, chloroplastic"/>
    <property type="match status" value="1"/>
</dbReference>
<feature type="region of interest" description="Disordered" evidence="4">
    <location>
        <begin position="519"/>
        <end position="584"/>
    </location>
</feature>
<dbReference type="SUPFAM" id="SSF48452">
    <property type="entry name" value="TPR-like"/>
    <property type="match status" value="1"/>
</dbReference>
<dbReference type="CDD" id="cd05467">
    <property type="entry name" value="CBM20"/>
    <property type="match status" value="1"/>
</dbReference>
<evidence type="ECO:0000256" key="4">
    <source>
        <dbReference type="SAM" id="MobiDB-lite"/>
    </source>
</evidence>
<feature type="repeat" description="PPR" evidence="3">
    <location>
        <begin position="5"/>
        <end position="40"/>
    </location>
</feature>
<comment type="similarity">
    <text evidence="1">Belongs to the PPR family. PCMP-H subfamily.</text>
</comment>
<dbReference type="InterPro" id="IPR013783">
    <property type="entry name" value="Ig-like_fold"/>
</dbReference>
<dbReference type="FunFam" id="1.25.40.10:FF:002148">
    <property type="entry name" value="Pentatricopeptide repeat-containing protein At2g29760, chloroplastic"/>
    <property type="match status" value="1"/>
</dbReference>
<feature type="compositionally biased region" description="Basic and acidic residues" evidence="4">
    <location>
        <begin position="525"/>
        <end position="551"/>
    </location>
</feature>
<keyword evidence="7" id="KW-1185">Reference proteome</keyword>
<dbReference type="Pfam" id="PF00686">
    <property type="entry name" value="CBM_20"/>
    <property type="match status" value="1"/>
</dbReference>
<dbReference type="OMA" id="ACCNHGQ"/>